<evidence type="ECO:0000256" key="1">
    <source>
        <dbReference type="ARBA" id="ARBA00004123"/>
    </source>
</evidence>
<feature type="domain" description="Sm" evidence="11">
    <location>
        <begin position="3"/>
        <end position="76"/>
    </location>
</feature>
<proteinExistence type="inferred from homology"/>
<comment type="function">
    <text evidence="9">Binds specifically to the 3'-terminal U-tract of U6 snRNA.</text>
</comment>
<evidence type="ECO:0000256" key="4">
    <source>
        <dbReference type="ARBA" id="ARBA00022728"/>
    </source>
</evidence>
<accession>A0A7E4WCB3</accession>
<feature type="compositionally biased region" description="Low complexity" evidence="10">
    <location>
        <begin position="141"/>
        <end position="158"/>
    </location>
</feature>
<dbReference type="InterPro" id="IPR010920">
    <property type="entry name" value="LSM_dom_sf"/>
</dbReference>
<organism evidence="12 13">
    <name type="scientific">Panagrellus redivivus</name>
    <name type="common">Microworm</name>
    <dbReference type="NCBI Taxonomy" id="6233"/>
    <lineage>
        <taxon>Eukaryota</taxon>
        <taxon>Metazoa</taxon>
        <taxon>Ecdysozoa</taxon>
        <taxon>Nematoda</taxon>
        <taxon>Chromadorea</taxon>
        <taxon>Rhabditida</taxon>
        <taxon>Tylenchina</taxon>
        <taxon>Panagrolaimomorpha</taxon>
        <taxon>Panagrolaimoidea</taxon>
        <taxon>Panagrolaimidae</taxon>
        <taxon>Panagrellus</taxon>
    </lineage>
</organism>
<evidence type="ECO:0000256" key="2">
    <source>
        <dbReference type="ARBA" id="ARBA00006850"/>
    </source>
</evidence>
<sequence length="158" mass="17435">MVLPLSLLRSTQNQQMLIELKNGDSYNGLLVACDSWMNVHLKDTIFTSKDGDKFVKIGEIFIRGPTIKLMHIPDEVQVMSAVNDEVIEVRRQQPNQRYPPRRGGHYNNGGNRGGRGGGNNARGGYQNRNQGGPGPSGQGGPNPNFNNRGGNNPNPQWR</sequence>
<feature type="region of interest" description="Disordered" evidence="10">
    <location>
        <begin position="91"/>
        <end position="158"/>
    </location>
</feature>
<keyword evidence="4 9" id="KW-0747">Spliceosome</keyword>
<dbReference type="AlphaFoldDB" id="A0A7E4WCB3"/>
<dbReference type="InterPro" id="IPR027141">
    <property type="entry name" value="LSm4/Sm_D1/D3"/>
</dbReference>
<keyword evidence="3 9" id="KW-0507">mRNA processing</keyword>
<dbReference type="GO" id="GO:0003723">
    <property type="term" value="F:RNA binding"/>
    <property type="evidence" value="ECO:0007669"/>
    <property type="project" value="UniProtKB-KW"/>
</dbReference>
<dbReference type="GO" id="GO:0000398">
    <property type="term" value="P:mRNA splicing, via spliceosome"/>
    <property type="evidence" value="ECO:0007669"/>
    <property type="project" value="InterPro"/>
</dbReference>
<evidence type="ECO:0000313" key="13">
    <source>
        <dbReference type="WBParaSite" id="Pan_g8938.t1"/>
    </source>
</evidence>
<dbReference type="Proteomes" id="UP000492821">
    <property type="component" value="Unassembled WGS sequence"/>
</dbReference>
<evidence type="ECO:0000256" key="10">
    <source>
        <dbReference type="SAM" id="MobiDB-lite"/>
    </source>
</evidence>
<dbReference type="SUPFAM" id="SSF50182">
    <property type="entry name" value="Sm-like ribonucleoproteins"/>
    <property type="match status" value="1"/>
</dbReference>
<dbReference type="GO" id="GO:0000956">
    <property type="term" value="P:nuclear-transcribed mRNA catabolic process"/>
    <property type="evidence" value="ECO:0007669"/>
    <property type="project" value="UniProtKB-UniRule"/>
</dbReference>
<name>A0A7E4WCB3_PANRE</name>
<gene>
    <name evidence="9" type="primary">LSM4</name>
</gene>
<comment type="subcellular location">
    <subcellularLocation>
        <location evidence="1 9">Nucleus</location>
    </subcellularLocation>
</comment>
<evidence type="ECO:0000256" key="8">
    <source>
        <dbReference type="ARBA" id="ARBA00023274"/>
    </source>
</evidence>
<keyword evidence="12" id="KW-1185">Reference proteome</keyword>
<protein>
    <recommendedName>
        <fullName evidence="9">U6 snRNA-associated Sm-like protein LSm4</fullName>
    </recommendedName>
</protein>
<keyword evidence="5 9" id="KW-0694">RNA-binding</keyword>
<dbReference type="Pfam" id="PF01423">
    <property type="entry name" value="LSM"/>
    <property type="match status" value="1"/>
</dbReference>
<dbReference type="SMART" id="SM00651">
    <property type="entry name" value="Sm"/>
    <property type="match status" value="1"/>
</dbReference>
<evidence type="ECO:0000259" key="11">
    <source>
        <dbReference type="PROSITE" id="PS52002"/>
    </source>
</evidence>
<dbReference type="PROSITE" id="PS52002">
    <property type="entry name" value="SM"/>
    <property type="match status" value="1"/>
</dbReference>
<dbReference type="GO" id="GO:0005681">
    <property type="term" value="C:spliceosomal complex"/>
    <property type="evidence" value="ECO:0007669"/>
    <property type="project" value="UniProtKB-UniRule"/>
</dbReference>
<dbReference type="GO" id="GO:0005737">
    <property type="term" value="C:cytoplasm"/>
    <property type="evidence" value="ECO:0007669"/>
    <property type="project" value="UniProtKB-ARBA"/>
</dbReference>
<evidence type="ECO:0000256" key="6">
    <source>
        <dbReference type="ARBA" id="ARBA00023187"/>
    </source>
</evidence>
<evidence type="ECO:0000256" key="3">
    <source>
        <dbReference type="ARBA" id="ARBA00022664"/>
    </source>
</evidence>
<dbReference type="Gene3D" id="2.30.30.100">
    <property type="match status" value="1"/>
</dbReference>
<dbReference type="InterPro" id="IPR047575">
    <property type="entry name" value="Sm"/>
</dbReference>
<comment type="similarity">
    <text evidence="2 9">Belongs to the snRNP Sm proteins family.</text>
</comment>
<dbReference type="WBParaSite" id="Pan_g8938.t1">
    <property type="protein sequence ID" value="Pan_g8938.t1"/>
    <property type="gene ID" value="Pan_g8938"/>
</dbReference>
<dbReference type="InterPro" id="IPR001163">
    <property type="entry name" value="Sm_dom_euk/arc"/>
</dbReference>
<dbReference type="PANTHER" id="PTHR23338">
    <property type="entry name" value="SMALL NUCLEAR RIBONUCLEOPROTEIN SM"/>
    <property type="match status" value="1"/>
</dbReference>
<evidence type="ECO:0000256" key="7">
    <source>
        <dbReference type="ARBA" id="ARBA00023242"/>
    </source>
</evidence>
<dbReference type="InterPro" id="IPR034101">
    <property type="entry name" value="Lsm4"/>
</dbReference>
<keyword evidence="6 9" id="KW-0508">mRNA splicing</keyword>
<feature type="compositionally biased region" description="Gly residues" evidence="10">
    <location>
        <begin position="106"/>
        <end position="121"/>
    </location>
</feature>
<reference evidence="12" key="1">
    <citation type="journal article" date="2013" name="Genetics">
        <title>The draft genome and transcriptome of Panagrellus redivivus are shaped by the harsh demands of a free-living lifestyle.</title>
        <authorList>
            <person name="Srinivasan J."/>
            <person name="Dillman A.R."/>
            <person name="Macchietto M.G."/>
            <person name="Heikkinen L."/>
            <person name="Lakso M."/>
            <person name="Fracchia K.M."/>
            <person name="Antoshechkin I."/>
            <person name="Mortazavi A."/>
            <person name="Wong G."/>
            <person name="Sternberg P.W."/>
        </authorList>
    </citation>
    <scope>NUCLEOTIDE SEQUENCE [LARGE SCALE GENOMIC DNA]</scope>
    <source>
        <strain evidence="12">MT8872</strain>
    </source>
</reference>
<reference evidence="13" key="2">
    <citation type="submission" date="2020-10" db="UniProtKB">
        <authorList>
            <consortium name="WormBaseParasite"/>
        </authorList>
    </citation>
    <scope>IDENTIFICATION</scope>
</reference>
<feature type="compositionally biased region" description="Gly residues" evidence="10">
    <location>
        <begin position="131"/>
        <end position="140"/>
    </location>
</feature>
<evidence type="ECO:0000256" key="5">
    <source>
        <dbReference type="ARBA" id="ARBA00022884"/>
    </source>
</evidence>
<comment type="subunit">
    <text evidence="9">LSm subunits form a heteromer with a doughnut shape.</text>
</comment>
<keyword evidence="7 9" id="KW-0539">Nucleus</keyword>
<evidence type="ECO:0000313" key="12">
    <source>
        <dbReference type="Proteomes" id="UP000492821"/>
    </source>
</evidence>
<dbReference type="CDD" id="cd01723">
    <property type="entry name" value="LSm4"/>
    <property type="match status" value="1"/>
</dbReference>
<keyword evidence="8 9" id="KW-0687">Ribonucleoprotein</keyword>
<evidence type="ECO:0000256" key="9">
    <source>
        <dbReference type="RuleBase" id="RU365049"/>
    </source>
</evidence>